<feature type="transmembrane region" description="Helical" evidence="1">
    <location>
        <begin position="33"/>
        <end position="53"/>
    </location>
</feature>
<keyword evidence="1" id="KW-0812">Transmembrane</keyword>
<dbReference type="AlphaFoldDB" id="A0A413H7Q8"/>
<keyword evidence="1" id="KW-0472">Membrane</keyword>
<evidence type="ECO:0000313" key="2">
    <source>
        <dbReference type="EMBL" id="RGX79673.1"/>
    </source>
</evidence>
<dbReference type="Proteomes" id="UP000286075">
    <property type="component" value="Unassembled WGS sequence"/>
</dbReference>
<dbReference type="OrthoDB" id="1050443at2"/>
<evidence type="ECO:0000256" key="1">
    <source>
        <dbReference type="SAM" id="Phobius"/>
    </source>
</evidence>
<sequence length="74" mass="8840">MHCVFHGIRFKVNKDWLSGIDSLLFLYTPKYSAFYHLFFTFLHFYALFINLIAHPINENIIFASNINVKRETQI</sequence>
<dbReference type="EMBL" id="QSCF01000008">
    <property type="protein sequence ID" value="RGX79673.1"/>
    <property type="molecule type" value="Genomic_DNA"/>
</dbReference>
<protein>
    <submittedName>
        <fullName evidence="2">Uncharacterized protein</fullName>
    </submittedName>
</protein>
<comment type="caution">
    <text evidence="2">The sequence shown here is derived from an EMBL/GenBank/DDBJ whole genome shotgun (WGS) entry which is preliminary data.</text>
</comment>
<accession>A0A413H7Q8</accession>
<organism evidence="2 3">
    <name type="scientific">Bacteroides stercorirosoris</name>
    <dbReference type="NCBI Taxonomy" id="871324"/>
    <lineage>
        <taxon>Bacteria</taxon>
        <taxon>Pseudomonadati</taxon>
        <taxon>Bacteroidota</taxon>
        <taxon>Bacteroidia</taxon>
        <taxon>Bacteroidales</taxon>
        <taxon>Bacteroidaceae</taxon>
        <taxon>Bacteroides</taxon>
    </lineage>
</organism>
<proteinExistence type="predicted"/>
<gene>
    <name evidence="2" type="ORF">DXA68_07080</name>
</gene>
<name>A0A413H7Q8_9BACE</name>
<evidence type="ECO:0000313" key="3">
    <source>
        <dbReference type="Proteomes" id="UP000286075"/>
    </source>
</evidence>
<reference evidence="2 3" key="1">
    <citation type="submission" date="2018-08" db="EMBL/GenBank/DDBJ databases">
        <title>A genome reference for cultivated species of the human gut microbiota.</title>
        <authorList>
            <person name="Zou Y."/>
            <person name="Xue W."/>
            <person name="Luo G."/>
        </authorList>
    </citation>
    <scope>NUCLEOTIDE SEQUENCE [LARGE SCALE GENOMIC DNA]</scope>
    <source>
        <strain evidence="2 3">OF03-9BH</strain>
    </source>
</reference>
<keyword evidence="1" id="KW-1133">Transmembrane helix</keyword>